<dbReference type="OrthoDB" id="9806726at2"/>
<protein>
    <submittedName>
        <fullName evidence="6">ATPase component of Mn/Zn ABC-type transporter</fullName>
    </submittedName>
</protein>
<dbReference type="SMART" id="SM00382">
    <property type="entry name" value="AAA"/>
    <property type="match status" value="1"/>
</dbReference>
<dbReference type="PANTHER" id="PTHR42734">
    <property type="entry name" value="METAL TRANSPORT SYSTEM ATP-BINDING PROTEIN TM_0124-RELATED"/>
    <property type="match status" value="1"/>
</dbReference>
<dbReference type="Gene3D" id="3.40.50.300">
    <property type="entry name" value="P-loop containing nucleotide triphosphate hydrolases"/>
    <property type="match status" value="1"/>
</dbReference>
<evidence type="ECO:0000313" key="7">
    <source>
        <dbReference type="Proteomes" id="UP000005104"/>
    </source>
</evidence>
<dbReference type="InterPro" id="IPR003439">
    <property type="entry name" value="ABC_transporter-like_ATP-bd"/>
</dbReference>
<dbReference type="InterPro" id="IPR017871">
    <property type="entry name" value="ABC_transporter-like_CS"/>
</dbReference>
<dbReference type="InterPro" id="IPR003593">
    <property type="entry name" value="AAA+_ATPase"/>
</dbReference>
<dbReference type="PANTHER" id="PTHR42734:SF17">
    <property type="entry name" value="METAL TRANSPORT SYSTEM ATP-BINDING PROTEIN TM_0124-RELATED"/>
    <property type="match status" value="1"/>
</dbReference>
<sequence length="273" mass="30390">MRKHHKCANSECKTCECGLCCTKINNFGVKRSGIDILKNVNLHIHCGDLTAIIGPNGAGKSTLLKAILGEISHTGELQFLDAQNNGTTRPSIGYVPQKLDLDSSSPTSVLDLFAAAHTNMPIWFSYPQKMRERVRESLARTQGEHLINKRLGELSGGELQRVLLALALDPIPHLLLLDEPVSGIDQKGLELFYETVSTLRKNYDLSIILVSHDLSLVAEYADRIAFVNNKTIECCGTPQEVFTNTKVIQTFGLDWSNRFRRDEKDRVDNALMV</sequence>
<dbReference type="InterPro" id="IPR027417">
    <property type="entry name" value="P-loop_NTPase"/>
</dbReference>
<dbReference type="Proteomes" id="UP000005104">
    <property type="component" value="Chromosome"/>
</dbReference>
<dbReference type="EMBL" id="CM001441">
    <property type="protein sequence ID" value="EHQ87655.1"/>
    <property type="molecule type" value="Genomic_DNA"/>
</dbReference>
<dbReference type="HOGENOM" id="CLU_000604_1_11_9"/>
<keyword evidence="4" id="KW-0067">ATP-binding</keyword>
<reference evidence="6 7" key="1">
    <citation type="submission" date="2011-11" db="EMBL/GenBank/DDBJ databases">
        <title>The Noncontiguous Finished genome of Desulfosporosinus youngiae DSM 17734.</title>
        <authorList>
            <consortium name="US DOE Joint Genome Institute (JGI-PGF)"/>
            <person name="Lucas S."/>
            <person name="Han J."/>
            <person name="Lapidus A."/>
            <person name="Cheng J.-F."/>
            <person name="Goodwin L."/>
            <person name="Pitluck S."/>
            <person name="Peters L."/>
            <person name="Ovchinnikova G."/>
            <person name="Lu M."/>
            <person name="Land M.L."/>
            <person name="Hauser L."/>
            <person name="Pester M."/>
            <person name="Spring S."/>
            <person name="Ollivier B."/>
            <person name="Rattei T."/>
            <person name="Klenk H.-P."/>
            <person name="Wagner M."/>
            <person name="Loy A."/>
            <person name="Woyke T.J."/>
        </authorList>
    </citation>
    <scope>NUCLEOTIDE SEQUENCE [LARGE SCALE GENOMIC DNA]</scope>
    <source>
        <strain evidence="6 7">DSM 17734</strain>
    </source>
</reference>
<dbReference type="PROSITE" id="PS50893">
    <property type="entry name" value="ABC_TRANSPORTER_2"/>
    <property type="match status" value="1"/>
</dbReference>
<keyword evidence="7" id="KW-1185">Reference proteome</keyword>
<keyword evidence="2" id="KW-0813">Transport</keyword>
<dbReference type="STRING" id="768710.DesyoDRAFT_0465"/>
<dbReference type="InterPro" id="IPR050153">
    <property type="entry name" value="Metal_Ion_Import_ABC"/>
</dbReference>
<evidence type="ECO:0000313" key="6">
    <source>
        <dbReference type="EMBL" id="EHQ87655.1"/>
    </source>
</evidence>
<dbReference type="Pfam" id="PF00005">
    <property type="entry name" value="ABC_tran"/>
    <property type="match status" value="1"/>
</dbReference>
<comment type="similarity">
    <text evidence="1">Belongs to the ABC transporter superfamily.</text>
</comment>
<dbReference type="eggNOG" id="COG1121">
    <property type="taxonomic scope" value="Bacteria"/>
</dbReference>
<feature type="domain" description="ABC transporter" evidence="5">
    <location>
        <begin position="22"/>
        <end position="254"/>
    </location>
</feature>
<dbReference type="AlphaFoldDB" id="H5XS43"/>
<organism evidence="6 7">
    <name type="scientific">Desulfosporosinus youngiae DSM 17734</name>
    <dbReference type="NCBI Taxonomy" id="768710"/>
    <lineage>
        <taxon>Bacteria</taxon>
        <taxon>Bacillati</taxon>
        <taxon>Bacillota</taxon>
        <taxon>Clostridia</taxon>
        <taxon>Eubacteriales</taxon>
        <taxon>Desulfitobacteriaceae</taxon>
        <taxon>Desulfosporosinus</taxon>
    </lineage>
</organism>
<dbReference type="PROSITE" id="PS00211">
    <property type="entry name" value="ABC_TRANSPORTER_1"/>
    <property type="match status" value="1"/>
</dbReference>
<accession>H5XS43</accession>
<keyword evidence="3" id="KW-0547">Nucleotide-binding</keyword>
<evidence type="ECO:0000256" key="2">
    <source>
        <dbReference type="ARBA" id="ARBA00022448"/>
    </source>
</evidence>
<evidence type="ECO:0000256" key="1">
    <source>
        <dbReference type="ARBA" id="ARBA00005417"/>
    </source>
</evidence>
<evidence type="ECO:0000256" key="4">
    <source>
        <dbReference type="ARBA" id="ARBA00022840"/>
    </source>
</evidence>
<dbReference type="GO" id="GO:0005524">
    <property type="term" value="F:ATP binding"/>
    <property type="evidence" value="ECO:0007669"/>
    <property type="project" value="UniProtKB-KW"/>
</dbReference>
<dbReference type="RefSeq" id="WP_007778889.1">
    <property type="nucleotide sequence ID" value="NZ_CM001441.1"/>
</dbReference>
<evidence type="ECO:0000256" key="3">
    <source>
        <dbReference type="ARBA" id="ARBA00022741"/>
    </source>
</evidence>
<dbReference type="GO" id="GO:0016887">
    <property type="term" value="F:ATP hydrolysis activity"/>
    <property type="evidence" value="ECO:0007669"/>
    <property type="project" value="InterPro"/>
</dbReference>
<evidence type="ECO:0000259" key="5">
    <source>
        <dbReference type="PROSITE" id="PS50893"/>
    </source>
</evidence>
<dbReference type="SUPFAM" id="SSF52540">
    <property type="entry name" value="P-loop containing nucleoside triphosphate hydrolases"/>
    <property type="match status" value="1"/>
</dbReference>
<proteinExistence type="inferred from homology"/>
<name>H5XS43_9FIRM</name>
<gene>
    <name evidence="6" type="ORF">DesyoDRAFT_0465</name>
</gene>